<proteinExistence type="predicted"/>
<gene>
    <name evidence="1" type="ORF">SAMN05421740_101334</name>
</gene>
<dbReference type="Proteomes" id="UP000198916">
    <property type="component" value="Unassembled WGS sequence"/>
</dbReference>
<protein>
    <submittedName>
        <fullName evidence="1">Uncharacterized protein</fullName>
    </submittedName>
</protein>
<evidence type="ECO:0000313" key="2">
    <source>
        <dbReference type="Proteomes" id="UP000198916"/>
    </source>
</evidence>
<sequence>MDLPAPSERKKCLATGKICFASKMEARLTILRLRWGFKALHNRLDGRRIKHRQGRPQQRRAYYCPHCGGYHLTKWGERDFKRYESREDLR</sequence>
<reference evidence="2" key="1">
    <citation type="submission" date="2016-10" db="EMBL/GenBank/DDBJ databases">
        <authorList>
            <person name="Varghese N."/>
            <person name="Submissions S."/>
        </authorList>
    </citation>
    <scope>NUCLEOTIDE SEQUENCE [LARGE SCALE GENOMIC DNA]</scope>
    <source>
        <strain evidence="2">Jip14</strain>
    </source>
</reference>
<dbReference type="AlphaFoldDB" id="A0A1H7FEZ4"/>
<dbReference type="EMBL" id="FNZR01000001">
    <property type="protein sequence ID" value="SEK24743.1"/>
    <property type="molecule type" value="Genomic_DNA"/>
</dbReference>
<keyword evidence="2" id="KW-1185">Reference proteome</keyword>
<organism evidence="1 2">
    <name type="scientific">Parapedobacter koreensis</name>
    <dbReference type="NCBI Taxonomy" id="332977"/>
    <lineage>
        <taxon>Bacteria</taxon>
        <taxon>Pseudomonadati</taxon>
        <taxon>Bacteroidota</taxon>
        <taxon>Sphingobacteriia</taxon>
        <taxon>Sphingobacteriales</taxon>
        <taxon>Sphingobacteriaceae</taxon>
        <taxon>Parapedobacter</taxon>
    </lineage>
</organism>
<dbReference type="STRING" id="332977.SAMN05421740_101334"/>
<evidence type="ECO:0000313" key="1">
    <source>
        <dbReference type="EMBL" id="SEK24743.1"/>
    </source>
</evidence>
<accession>A0A1H7FEZ4</accession>
<name>A0A1H7FEZ4_9SPHI</name>